<proteinExistence type="predicted"/>
<name>R0LTP2_ANAPL</name>
<dbReference type="Proteomes" id="UP000296049">
    <property type="component" value="Unassembled WGS sequence"/>
</dbReference>
<accession>R0LTP2</accession>
<gene>
    <name evidence="2" type="ORF">Anapl_03919</name>
</gene>
<evidence type="ECO:0000256" key="1">
    <source>
        <dbReference type="SAM" id="MobiDB-lite"/>
    </source>
</evidence>
<evidence type="ECO:0000313" key="3">
    <source>
        <dbReference type="Proteomes" id="UP000296049"/>
    </source>
</evidence>
<dbReference type="EMBL" id="KB742712">
    <property type="protein sequence ID" value="EOB05140.1"/>
    <property type="molecule type" value="Genomic_DNA"/>
</dbReference>
<organism evidence="2 3">
    <name type="scientific">Anas platyrhynchos</name>
    <name type="common">Mallard</name>
    <name type="synonym">Anas boschas</name>
    <dbReference type="NCBI Taxonomy" id="8839"/>
    <lineage>
        <taxon>Eukaryota</taxon>
        <taxon>Metazoa</taxon>
        <taxon>Chordata</taxon>
        <taxon>Craniata</taxon>
        <taxon>Vertebrata</taxon>
        <taxon>Euteleostomi</taxon>
        <taxon>Archelosauria</taxon>
        <taxon>Archosauria</taxon>
        <taxon>Dinosauria</taxon>
        <taxon>Saurischia</taxon>
        <taxon>Theropoda</taxon>
        <taxon>Coelurosauria</taxon>
        <taxon>Aves</taxon>
        <taxon>Neognathae</taxon>
        <taxon>Galloanserae</taxon>
        <taxon>Anseriformes</taxon>
        <taxon>Anatidae</taxon>
        <taxon>Anatinae</taxon>
        <taxon>Anas</taxon>
    </lineage>
</organism>
<reference evidence="3" key="1">
    <citation type="journal article" date="2013" name="Nat. Genet.">
        <title>The duck genome and transcriptome provide insight into an avian influenza virus reservoir species.</title>
        <authorList>
            <person name="Huang Y."/>
            <person name="Li Y."/>
            <person name="Burt D.W."/>
            <person name="Chen H."/>
            <person name="Zhang Y."/>
            <person name="Qian W."/>
            <person name="Kim H."/>
            <person name="Gan S."/>
            <person name="Zhao Y."/>
            <person name="Li J."/>
            <person name="Yi K."/>
            <person name="Feng H."/>
            <person name="Zhu P."/>
            <person name="Li B."/>
            <person name="Liu Q."/>
            <person name="Fairley S."/>
            <person name="Magor K.E."/>
            <person name="Du Z."/>
            <person name="Hu X."/>
            <person name="Goodman L."/>
            <person name="Tafer H."/>
            <person name="Vignal A."/>
            <person name="Lee T."/>
            <person name="Kim K.W."/>
            <person name="Sheng Z."/>
            <person name="An Y."/>
            <person name="Searle S."/>
            <person name="Herrero J."/>
            <person name="Groenen M.A."/>
            <person name="Crooijmans R.P."/>
            <person name="Faraut T."/>
            <person name="Cai Q."/>
            <person name="Webster R.G."/>
            <person name="Aldridge J.R."/>
            <person name="Warren W.C."/>
            <person name="Bartschat S."/>
            <person name="Kehr S."/>
            <person name="Marz M."/>
            <person name="Stadler P.F."/>
            <person name="Smith J."/>
            <person name="Kraus R.H."/>
            <person name="Zhao Y."/>
            <person name="Ren L."/>
            <person name="Fei J."/>
            <person name="Morisson M."/>
            <person name="Kaiser P."/>
            <person name="Griffin D.K."/>
            <person name="Rao M."/>
            <person name="Pitel F."/>
            <person name="Wang J."/>
            <person name="Li N."/>
        </authorList>
    </citation>
    <scope>NUCLEOTIDE SEQUENCE [LARGE SCALE GENOMIC DNA]</scope>
</reference>
<keyword evidence="3" id="KW-1185">Reference proteome</keyword>
<protein>
    <submittedName>
        <fullName evidence="2">Breast carcinoma-amplified sequence 3</fullName>
    </submittedName>
</protein>
<feature type="region of interest" description="Disordered" evidence="1">
    <location>
        <begin position="204"/>
        <end position="223"/>
    </location>
</feature>
<sequence length="239" mass="26116">MLPFLTFKIRADPSREEISPWHFWHSSVNLGVRRHPAATLGFVGAFDRSVTLLEVCGSWPENFGLRHMSSMEHTDEGLRERLADAMCESPSRDIVGSGTAFSPLSRQGPGSAPRAWLQEAEVLRCAPEVPPPQLRGPAAIRLDALSFPIIILQSCHRLLSPPCISLTEYQTNSRGQEGAGRGSSQDQPQALCLGSLAQYRVRSTGGQEWEHPDPGPVNTSPGTDLIARELRQALSASEN</sequence>
<dbReference type="AlphaFoldDB" id="R0LTP2"/>
<evidence type="ECO:0000313" key="2">
    <source>
        <dbReference type="EMBL" id="EOB05140.1"/>
    </source>
</evidence>